<keyword evidence="3" id="KW-1185">Reference proteome</keyword>
<name>A0A0A1SMN3_9HYPO</name>
<gene>
    <name evidence="2" type="ORF">VHEMI01718</name>
</gene>
<feature type="signal peptide" evidence="1">
    <location>
        <begin position="1"/>
        <end position="17"/>
    </location>
</feature>
<evidence type="ECO:0000313" key="3">
    <source>
        <dbReference type="Proteomes" id="UP000039046"/>
    </source>
</evidence>
<dbReference type="AlphaFoldDB" id="A0A0A1SMN3"/>
<keyword evidence="1" id="KW-0732">Signal</keyword>
<dbReference type="HOGENOM" id="CLU_2293647_0_0_1"/>
<dbReference type="OrthoDB" id="4905792at2759"/>
<dbReference type="Proteomes" id="UP000039046">
    <property type="component" value="Unassembled WGS sequence"/>
</dbReference>
<evidence type="ECO:0000256" key="1">
    <source>
        <dbReference type="SAM" id="SignalP"/>
    </source>
</evidence>
<evidence type="ECO:0000313" key="2">
    <source>
        <dbReference type="EMBL" id="CEJ81598.1"/>
    </source>
</evidence>
<sequence length="101" mass="11035">MKFNAPIILAFLSAAQATQVNWEICNGGVEKTNSDGCTNVSGAKEDNLCGIVIPPPGRDYCEFYTTSCGIPWGTTYRCSVSDGRCDAKPWKAIASYRCWDQ</sequence>
<proteinExistence type="predicted"/>
<protein>
    <submittedName>
        <fullName evidence="2">Uncharacterized protein</fullName>
    </submittedName>
</protein>
<accession>A0A0A1SMN3</accession>
<organism evidence="2 3">
    <name type="scientific">[Torrubiella] hemipterigena</name>
    <dbReference type="NCBI Taxonomy" id="1531966"/>
    <lineage>
        <taxon>Eukaryota</taxon>
        <taxon>Fungi</taxon>
        <taxon>Dikarya</taxon>
        <taxon>Ascomycota</taxon>
        <taxon>Pezizomycotina</taxon>
        <taxon>Sordariomycetes</taxon>
        <taxon>Hypocreomycetidae</taxon>
        <taxon>Hypocreales</taxon>
        <taxon>Clavicipitaceae</taxon>
        <taxon>Clavicipitaceae incertae sedis</taxon>
        <taxon>'Torrubiella' clade</taxon>
    </lineage>
</organism>
<feature type="chain" id="PRO_5001979171" evidence="1">
    <location>
        <begin position="18"/>
        <end position="101"/>
    </location>
</feature>
<dbReference type="EMBL" id="CDHN01000001">
    <property type="protein sequence ID" value="CEJ81598.1"/>
    <property type="molecule type" value="Genomic_DNA"/>
</dbReference>
<reference evidence="2 3" key="1">
    <citation type="journal article" date="2015" name="Genome Announc.">
        <title>Draft Genome Sequence and Gene Annotation of the Entomopathogenic Fungus Verticillium hemipterigenum.</title>
        <authorList>
            <person name="Horn F."/>
            <person name="Habel A."/>
            <person name="Scharf D.H."/>
            <person name="Dworschak J."/>
            <person name="Brakhage A.A."/>
            <person name="Guthke R."/>
            <person name="Hertweck C."/>
            <person name="Linde J."/>
        </authorList>
    </citation>
    <scope>NUCLEOTIDE SEQUENCE [LARGE SCALE GENOMIC DNA]</scope>
</reference>